<dbReference type="AlphaFoldDB" id="A0A9P4M0H0"/>
<dbReference type="InterPro" id="IPR036380">
    <property type="entry name" value="Isochorismatase-like_sf"/>
</dbReference>
<dbReference type="InterPro" id="IPR000868">
    <property type="entry name" value="Isochorismatase-like_dom"/>
</dbReference>
<dbReference type="Gene3D" id="3.40.50.850">
    <property type="entry name" value="Isochorismatase-like"/>
    <property type="match status" value="1"/>
</dbReference>
<evidence type="ECO:0000256" key="3">
    <source>
        <dbReference type="ARBA" id="ARBA00022723"/>
    </source>
</evidence>
<evidence type="ECO:0000256" key="7">
    <source>
        <dbReference type="ARBA" id="ARBA00043224"/>
    </source>
</evidence>
<organism evidence="9 10">
    <name type="scientific">Rhizodiscina lignyota</name>
    <dbReference type="NCBI Taxonomy" id="1504668"/>
    <lineage>
        <taxon>Eukaryota</taxon>
        <taxon>Fungi</taxon>
        <taxon>Dikarya</taxon>
        <taxon>Ascomycota</taxon>
        <taxon>Pezizomycotina</taxon>
        <taxon>Dothideomycetes</taxon>
        <taxon>Pleosporomycetidae</taxon>
        <taxon>Aulographales</taxon>
        <taxon>Rhizodiscinaceae</taxon>
        <taxon>Rhizodiscina</taxon>
    </lineage>
</organism>
<comment type="similarity">
    <text evidence="1">Belongs to the isochorismatase family.</text>
</comment>
<dbReference type="GO" id="GO:0046872">
    <property type="term" value="F:metal ion binding"/>
    <property type="evidence" value="ECO:0007669"/>
    <property type="project" value="UniProtKB-KW"/>
</dbReference>
<dbReference type="Proteomes" id="UP000799772">
    <property type="component" value="Unassembled WGS sequence"/>
</dbReference>
<dbReference type="GO" id="GO:0008936">
    <property type="term" value="F:nicotinamidase activity"/>
    <property type="evidence" value="ECO:0007669"/>
    <property type="project" value="UniProtKB-EC"/>
</dbReference>
<gene>
    <name evidence="9" type="ORF">NA57DRAFT_47975</name>
</gene>
<feature type="domain" description="Isochorismatase-like" evidence="8">
    <location>
        <begin position="10"/>
        <end position="221"/>
    </location>
</feature>
<dbReference type="InterPro" id="IPR052347">
    <property type="entry name" value="Isochorismatase_Nicotinamidase"/>
</dbReference>
<keyword evidence="10" id="KW-1185">Reference proteome</keyword>
<dbReference type="PANTHER" id="PTHR11080:SF2">
    <property type="entry name" value="LD05707P"/>
    <property type="match status" value="1"/>
</dbReference>
<evidence type="ECO:0000259" key="8">
    <source>
        <dbReference type="Pfam" id="PF00857"/>
    </source>
</evidence>
<evidence type="ECO:0000313" key="9">
    <source>
        <dbReference type="EMBL" id="KAF2093611.1"/>
    </source>
</evidence>
<keyword evidence="2" id="KW-0662">Pyridine nucleotide biosynthesis</keyword>
<dbReference type="PANTHER" id="PTHR11080">
    <property type="entry name" value="PYRAZINAMIDASE/NICOTINAMIDASE"/>
    <property type="match status" value="1"/>
</dbReference>
<dbReference type="Pfam" id="PF00857">
    <property type="entry name" value="Isochorismatase"/>
    <property type="match status" value="1"/>
</dbReference>
<dbReference type="OrthoDB" id="3341310at2759"/>
<evidence type="ECO:0000256" key="1">
    <source>
        <dbReference type="ARBA" id="ARBA00006336"/>
    </source>
</evidence>
<keyword evidence="3" id="KW-0479">Metal-binding</keyword>
<accession>A0A9P4M0H0</accession>
<name>A0A9P4M0H0_9PEZI</name>
<protein>
    <recommendedName>
        <fullName evidence="6">nicotinamidase</fullName>
        <ecNumber evidence="6">3.5.1.19</ecNumber>
    </recommendedName>
    <alternativeName>
        <fullName evidence="7">Nicotinamide deamidase</fullName>
    </alternativeName>
</protein>
<dbReference type="SUPFAM" id="SSF52499">
    <property type="entry name" value="Isochorismatase-like hydrolases"/>
    <property type="match status" value="1"/>
</dbReference>
<sequence>MATEASFRPALLVVDCQEDFCPPNGSLAVPDGRSVAPVINNLLSLPFRTRIATKDWHPRNHISFASNHPPPSNTPFTSFATITNPRNKSETVTTRLWPDHCIQGTPGAELIPELDVSKLDQVVEKGQDPLVEMYSAFAGPFHDPVVSQSGLAEILKKGEITHVYVVGLAMDYCVKWTAIDAAKEGFKTVIVNEGTKAVGGEGEWDDVVAELKKEGVEMVSVDGEELKRVKESAKG</sequence>
<proteinExistence type="inferred from homology"/>
<comment type="pathway">
    <text evidence="5">Cofactor biosynthesis; nicotinate biosynthesis; nicotinate from nicotinamide: step 1/1.</text>
</comment>
<evidence type="ECO:0000256" key="4">
    <source>
        <dbReference type="ARBA" id="ARBA00022801"/>
    </source>
</evidence>
<dbReference type="EC" id="3.5.1.19" evidence="6"/>
<reference evidence="9" key="1">
    <citation type="journal article" date="2020" name="Stud. Mycol.">
        <title>101 Dothideomycetes genomes: a test case for predicting lifestyles and emergence of pathogens.</title>
        <authorList>
            <person name="Haridas S."/>
            <person name="Albert R."/>
            <person name="Binder M."/>
            <person name="Bloem J."/>
            <person name="Labutti K."/>
            <person name="Salamov A."/>
            <person name="Andreopoulos B."/>
            <person name="Baker S."/>
            <person name="Barry K."/>
            <person name="Bills G."/>
            <person name="Bluhm B."/>
            <person name="Cannon C."/>
            <person name="Castanera R."/>
            <person name="Culley D."/>
            <person name="Daum C."/>
            <person name="Ezra D."/>
            <person name="Gonzalez J."/>
            <person name="Henrissat B."/>
            <person name="Kuo A."/>
            <person name="Liang C."/>
            <person name="Lipzen A."/>
            <person name="Lutzoni F."/>
            <person name="Magnuson J."/>
            <person name="Mondo S."/>
            <person name="Nolan M."/>
            <person name="Ohm R."/>
            <person name="Pangilinan J."/>
            <person name="Park H.-J."/>
            <person name="Ramirez L."/>
            <person name="Alfaro M."/>
            <person name="Sun H."/>
            <person name="Tritt A."/>
            <person name="Yoshinaga Y."/>
            <person name="Zwiers L.-H."/>
            <person name="Turgeon B."/>
            <person name="Goodwin S."/>
            <person name="Spatafora J."/>
            <person name="Crous P."/>
            <person name="Grigoriev I."/>
        </authorList>
    </citation>
    <scope>NUCLEOTIDE SEQUENCE</scope>
    <source>
        <strain evidence="9">CBS 133067</strain>
    </source>
</reference>
<evidence type="ECO:0000256" key="2">
    <source>
        <dbReference type="ARBA" id="ARBA00022642"/>
    </source>
</evidence>
<comment type="caution">
    <text evidence="9">The sequence shown here is derived from an EMBL/GenBank/DDBJ whole genome shotgun (WGS) entry which is preliminary data.</text>
</comment>
<dbReference type="CDD" id="cd01011">
    <property type="entry name" value="nicotinamidase"/>
    <property type="match status" value="1"/>
</dbReference>
<dbReference type="EMBL" id="ML978137">
    <property type="protein sequence ID" value="KAF2093611.1"/>
    <property type="molecule type" value="Genomic_DNA"/>
</dbReference>
<evidence type="ECO:0000313" key="10">
    <source>
        <dbReference type="Proteomes" id="UP000799772"/>
    </source>
</evidence>
<evidence type="ECO:0000256" key="6">
    <source>
        <dbReference type="ARBA" id="ARBA00039017"/>
    </source>
</evidence>
<keyword evidence="4" id="KW-0378">Hydrolase</keyword>
<evidence type="ECO:0000256" key="5">
    <source>
        <dbReference type="ARBA" id="ARBA00037900"/>
    </source>
</evidence>
<dbReference type="GO" id="GO:0019363">
    <property type="term" value="P:pyridine nucleotide biosynthetic process"/>
    <property type="evidence" value="ECO:0007669"/>
    <property type="project" value="UniProtKB-KW"/>
</dbReference>